<dbReference type="PANTHER" id="PTHR35162:SF2">
    <property type="entry name" value="OS08G0516600 PROTEIN"/>
    <property type="match status" value="1"/>
</dbReference>
<gene>
    <name evidence="2" type="ORF">B296_00014969</name>
</gene>
<dbReference type="AlphaFoldDB" id="A0A426YU20"/>
<dbReference type="InterPro" id="IPR053115">
    <property type="entry name" value="CDK_inhibitor"/>
</dbReference>
<evidence type="ECO:0000313" key="3">
    <source>
        <dbReference type="Proteomes" id="UP000287651"/>
    </source>
</evidence>
<protein>
    <submittedName>
        <fullName evidence="2">Uncharacterized protein</fullName>
    </submittedName>
</protein>
<dbReference type="Proteomes" id="UP000287651">
    <property type="component" value="Unassembled WGS sequence"/>
</dbReference>
<feature type="region of interest" description="Disordered" evidence="1">
    <location>
        <begin position="16"/>
        <end position="77"/>
    </location>
</feature>
<evidence type="ECO:0000256" key="1">
    <source>
        <dbReference type="SAM" id="MobiDB-lite"/>
    </source>
</evidence>
<accession>A0A426YU20</accession>
<feature type="region of interest" description="Disordered" evidence="1">
    <location>
        <begin position="152"/>
        <end position="192"/>
    </location>
</feature>
<dbReference type="EMBL" id="AMZH03010188">
    <property type="protein sequence ID" value="RRT55218.1"/>
    <property type="molecule type" value="Genomic_DNA"/>
</dbReference>
<name>A0A426YU20_ENSVE</name>
<evidence type="ECO:0000313" key="2">
    <source>
        <dbReference type="EMBL" id="RRT55218.1"/>
    </source>
</evidence>
<comment type="caution">
    <text evidence="2">The sequence shown here is derived from an EMBL/GenBank/DDBJ whole genome shotgun (WGS) entry which is preliminary data.</text>
</comment>
<dbReference type="PANTHER" id="PTHR35162">
    <property type="entry name" value="OS08G0516600 PROTEIN"/>
    <property type="match status" value="1"/>
</dbReference>
<feature type="compositionally biased region" description="Basic and acidic residues" evidence="1">
    <location>
        <begin position="21"/>
        <end position="33"/>
    </location>
</feature>
<organism evidence="2 3">
    <name type="scientific">Ensete ventricosum</name>
    <name type="common">Abyssinian banana</name>
    <name type="synonym">Musa ensete</name>
    <dbReference type="NCBI Taxonomy" id="4639"/>
    <lineage>
        <taxon>Eukaryota</taxon>
        <taxon>Viridiplantae</taxon>
        <taxon>Streptophyta</taxon>
        <taxon>Embryophyta</taxon>
        <taxon>Tracheophyta</taxon>
        <taxon>Spermatophyta</taxon>
        <taxon>Magnoliopsida</taxon>
        <taxon>Liliopsida</taxon>
        <taxon>Zingiberales</taxon>
        <taxon>Musaceae</taxon>
        <taxon>Ensete</taxon>
    </lineage>
</organism>
<sequence>MGAEVVVMGELPLVPPIKTAPIRDKPAEDRRPEVTSTDDDDCVTPKSEEHVLKPVLVCPPAPRKPKPARRAPAAAPSREFRAVPRDLTSVFLSLPPKKRIRYSARQFEVVAGAEVVLWCPRTTSAPTAARCWNLDRRGGGQFRTLTRSSEFAALDPQGQAQRPEQAVGGRSRVAEINGGEDLEMAQRGETSR</sequence>
<proteinExistence type="predicted"/>
<reference evidence="2 3" key="1">
    <citation type="journal article" date="2014" name="Agronomy (Basel)">
        <title>A Draft Genome Sequence for Ensete ventricosum, the Drought-Tolerant Tree Against Hunger.</title>
        <authorList>
            <person name="Harrison J."/>
            <person name="Moore K.A."/>
            <person name="Paszkiewicz K."/>
            <person name="Jones T."/>
            <person name="Grant M."/>
            <person name="Ambacheew D."/>
            <person name="Muzemil S."/>
            <person name="Studholme D.J."/>
        </authorList>
    </citation>
    <scope>NUCLEOTIDE SEQUENCE [LARGE SCALE GENOMIC DNA]</scope>
</reference>